<evidence type="ECO:0000313" key="2">
    <source>
        <dbReference type="EMBL" id="KAG5462628.1"/>
    </source>
</evidence>
<feature type="region of interest" description="Disordered" evidence="1">
    <location>
        <begin position="1"/>
        <end position="42"/>
    </location>
</feature>
<keyword evidence="3" id="KW-1185">Reference proteome</keyword>
<comment type="caution">
    <text evidence="2">The sequence shown here is derived from an EMBL/GenBank/DDBJ whole genome shotgun (WGS) entry which is preliminary data.</text>
</comment>
<reference evidence="2 3" key="1">
    <citation type="journal article" name="Sci. Rep.">
        <title>Genome-scale phylogenetic analyses confirm Olpidium as the closest living zoosporic fungus to the non-flagellated, terrestrial fungi.</title>
        <authorList>
            <person name="Chang Y."/>
            <person name="Rochon D."/>
            <person name="Sekimoto S."/>
            <person name="Wang Y."/>
            <person name="Chovatia M."/>
            <person name="Sandor L."/>
            <person name="Salamov A."/>
            <person name="Grigoriev I.V."/>
            <person name="Stajich J.E."/>
            <person name="Spatafora J.W."/>
        </authorList>
    </citation>
    <scope>NUCLEOTIDE SEQUENCE [LARGE SCALE GENOMIC DNA]</scope>
    <source>
        <strain evidence="2">S191</strain>
    </source>
</reference>
<name>A0A8H7ZZZ8_9FUNG</name>
<proteinExistence type="predicted"/>
<protein>
    <submittedName>
        <fullName evidence="2">Uncharacterized protein</fullName>
    </submittedName>
</protein>
<evidence type="ECO:0000256" key="1">
    <source>
        <dbReference type="SAM" id="MobiDB-lite"/>
    </source>
</evidence>
<gene>
    <name evidence="2" type="ORF">BJ554DRAFT_4356</name>
</gene>
<accession>A0A8H7ZZZ8</accession>
<feature type="compositionally biased region" description="Polar residues" evidence="1">
    <location>
        <begin position="7"/>
        <end position="16"/>
    </location>
</feature>
<dbReference type="Proteomes" id="UP000673691">
    <property type="component" value="Unassembled WGS sequence"/>
</dbReference>
<evidence type="ECO:0000313" key="3">
    <source>
        <dbReference type="Proteomes" id="UP000673691"/>
    </source>
</evidence>
<sequence>MGRAGIASNTASQQRASLRMGLTPSGRENDSMSITGSPLDGLNKDRFDVPFPPLPDQTELLGLFTALDENVLVSLEGFILEKISAVESEIVSHGEE</sequence>
<dbReference type="AlphaFoldDB" id="A0A8H7ZZZ8"/>
<dbReference type="EMBL" id="JAEFCI010001873">
    <property type="protein sequence ID" value="KAG5462628.1"/>
    <property type="molecule type" value="Genomic_DNA"/>
</dbReference>
<organism evidence="2 3">
    <name type="scientific">Olpidium bornovanus</name>
    <dbReference type="NCBI Taxonomy" id="278681"/>
    <lineage>
        <taxon>Eukaryota</taxon>
        <taxon>Fungi</taxon>
        <taxon>Fungi incertae sedis</taxon>
        <taxon>Olpidiomycota</taxon>
        <taxon>Olpidiomycotina</taxon>
        <taxon>Olpidiomycetes</taxon>
        <taxon>Olpidiales</taxon>
        <taxon>Olpidiaceae</taxon>
        <taxon>Olpidium</taxon>
    </lineage>
</organism>